<dbReference type="PATRIC" id="fig|1187852.3.peg.1140"/>
<dbReference type="Gene3D" id="3.40.190.10">
    <property type="entry name" value="Periplasmic binding protein-like II"/>
    <property type="match status" value="2"/>
</dbReference>
<keyword evidence="5" id="KW-1185">Reference proteome</keyword>
<dbReference type="EMBL" id="LABZ01000013">
    <property type="protein sequence ID" value="KMO44636.1"/>
    <property type="molecule type" value="Genomic_DNA"/>
</dbReference>
<evidence type="ECO:0000313" key="4">
    <source>
        <dbReference type="EMBL" id="KMO44636.1"/>
    </source>
</evidence>
<evidence type="ECO:0000256" key="2">
    <source>
        <dbReference type="SAM" id="SignalP"/>
    </source>
</evidence>
<dbReference type="Proteomes" id="UP000036449">
    <property type="component" value="Unassembled WGS sequence"/>
</dbReference>
<dbReference type="PANTHER" id="PTHR35936:SF17">
    <property type="entry name" value="ARGININE-BINDING EXTRACELLULAR PROTEIN ARTP"/>
    <property type="match status" value="1"/>
</dbReference>
<accession>A0A0J6VZ80</accession>
<organism evidence="4 5">
    <name type="scientific">Methylobacterium tarhaniae</name>
    <dbReference type="NCBI Taxonomy" id="1187852"/>
    <lineage>
        <taxon>Bacteria</taxon>
        <taxon>Pseudomonadati</taxon>
        <taxon>Pseudomonadota</taxon>
        <taxon>Alphaproteobacteria</taxon>
        <taxon>Hyphomicrobiales</taxon>
        <taxon>Methylobacteriaceae</taxon>
        <taxon>Methylobacterium</taxon>
    </lineage>
</organism>
<gene>
    <name evidence="4" type="ORF">VQ03_02395</name>
</gene>
<reference evidence="4 5" key="1">
    <citation type="submission" date="2015-03" db="EMBL/GenBank/DDBJ databases">
        <title>Genome sequencing of Methylobacterium tarhaniae DSM 25844.</title>
        <authorList>
            <person name="Chaudhry V."/>
            <person name="Patil P.B."/>
        </authorList>
    </citation>
    <scope>NUCLEOTIDE SEQUENCE [LARGE SCALE GENOMIC DNA]</scope>
    <source>
        <strain evidence="4 5">DSM 25844</strain>
    </source>
</reference>
<evidence type="ECO:0000259" key="3">
    <source>
        <dbReference type="SMART" id="SM00062"/>
    </source>
</evidence>
<sequence>MPSVTVAVLAGWLVAGAAEAQECKPAHAFKTIEPGVLTVAVTTYAPFSIIEKDGSAGGVDGDIVTAIAKLECLKVKAVATDPSAAIQYILAGRADLSTGDWYRTAERAKVVGLSAPLYTDRMGIYSKNGYKTVAEIEGKSVGTVQGYLWVADLQKLLGAHLKLYPNSSTLSTDLAAGRIEVGVDGYASGASAQAEGGFAGLKIEVSAPDKRVRATVTPAQAALPYAKGNAALGAALDADIATLGKDGTIQTILAKHKLDPSAADVGEARLVE</sequence>
<dbReference type="SMART" id="SM00062">
    <property type="entry name" value="PBPb"/>
    <property type="match status" value="1"/>
</dbReference>
<protein>
    <submittedName>
        <fullName evidence="4">Amino acid ABC transporter</fullName>
    </submittedName>
</protein>
<feature type="chain" id="PRO_5005283315" evidence="2">
    <location>
        <begin position="21"/>
        <end position="272"/>
    </location>
</feature>
<evidence type="ECO:0000313" key="5">
    <source>
        <dbReference type="Proteomes" id="UP000036449"/>
    </source>
</evidence>
<feature type="domain" description="Solute-binding protein family 3/N-terminal" evidence="3">
    <location>
        <begin position="36"/>
        <end position="260"/>
    </location>
</feature>
<dbReference type="InterPro" id="IPR001638">
    <property type="entry name" value="Solute-binding_3/MltF_N"/>
</dbReference>
<name>A0A0J6VZ80_9HYPH</name>
<dbReference type="Pfam" id="PF00497">
    <property type="entry name" value="SBP_bac_3"/>
    <property type="match status" value="1"/>
</dbReference>
<proteinExistence type="predicted"/>
<dbReference type="AlphaFoldDB" id="A0A0J6VZ80"/>
<evidence type="ECO:0000256" key="1">
    <source>
        <dbReference type="ARBA" id="ARBA00022729"/>
    </source>
</evidence>
<comment type="caution">
    <text evidence="4">The sequence shown here is derived from an EMBL/GenBank/DDBJ whole genome shotgun (WGS) entry which is preliminary data.</text>
</comment>
<keyword evidence="1 2" id="KW-0732">Signal</keyword>
<feature type="signal peptide" evidence="2">
    <location>
        <begin position="1"/>
        <end position="20"/>
    </location>
</feature>
<dbReference type="SUPFAM" id="SSF53850">
    <property type="entry name" value="Periplasmic binding protein-like II"/>
    <property type="match status" value="1"/>
</dbReference>
<dbReference type="PANTHER" id="PTHR35936">
    <property type="entry name" value="MEMBRANE-BOUND LYTIC MUREIN TRANSGLYCOSYLASE F"/>
    <property type="match status" value="1"/>
</dbReference>